<organism evidence="1 2">
    <name type="scientific">Candidatus Methylomirabilis lanthanidiphila</name>
    <dbReference type="NCBI Taxonomy" id="2211376"/>
    <lineage>
        <taxon>Bacteria</taxon>
        <taxon>Candidatus Methylomirabilota</taxon>
        <taxon>Candidatus Methylomirabilia</taxon>
        <taxon>Candidatus Methylomirabilales</taxon>
        <taxon>Candidatus Methylomirabilaceae</taxon>
        <taxon>Candidatus Methylomirabilis</taxon>
    </lineage>
</organism>
<accession>A0A564ZK23</accession>
<keyword evidence="1" id="KW-0548">Nucleotidyltransferase</keyword>
<gene>
    <name evidence="1" type="primary">dnaE2_1</name>
    <name evidence="1" type="ORF">MELA_01273</name>
</gene>
<name>A0A564ZK23_9BACT</name>
<keyword evidence="1" id="KW-0808">Transferase</keyword>
<dbReference type="GO" id="GO:0003887">
    <property type="term" value="F:DNA-directed DNA polymerase activity"/>
    <property type="evidence" value="ECO:0007669"/>
    <property type="project" value="UniProtKB-EC"/>
</dbReference>
<proteinExistence type="predicted"/>
<keyword evidence="2" id="KW-1185">Reference proteome</keyword>
<sequence>MCHIPLDHVRPTSDHVGCTAEHNTAVAAHGQGVTNSNDTNRRILTKSRSFSVTSTQPASLQESAVLWPTVFARYAPLAKTATLLGVTGTLQADLSACDHAQAEQGVVHLIADHLWQPKLGANLATAPSRDFH</sequence>
<dbReference type="AlphaFoldDB" id="A0A564ZK23"/>
<dbReference type="EMBL" id="CABIKM010000020">
    <property type="protein sequence ID" value="VUZ84898.1"/>
    <property type="molecule type" value="Genomic_DNA"/>
</dbReference>
<evidence type="ECO:0000313" key="2">
    <source>
        <dbReference type="Proteomes" id="UP000334340"/>
    </source>
</evidence>
<evidence type="ECO:0000313" key="1">
    <source>
        <dbReference type="EMBL" id="VUZ84898.1"/>
    </source>
</evidence>
<protein>
    <submittedName>
        <fullName evidence="1">DNA polymerase</fullName>
        <ecNumber evidence="1">2.7.7.7</ecNumber>
    </submittedName>
</protein>
<dbReference type="EC" id="2.7.7.7" evidence="1"/>
<reference evidence="1 2" key="1">
    <citation type="submission" date="2019-07" db="EMBL/GenBank/DDBJ databases">
        <authorList>
            <person name="Cremers G."/>
        </authorList>
    </citation>
    <scope>NUCLEOTIDE SEQUENCE [LARGE SCALE GENOMIC DNA]</scope>
</reference>
<dbReference type="Proteomes" id="UP000334340">
    <property type="component" value="Unassembled WGS sequence"/>
</dbReference>